<evidence type="ECO:0000313" key="3">
    <source>
        <dbReference type="EMBL" id="AJG98542.1"/>
    </source>
</evidence>
<dbReference type="GO" id="GO:0000270">
    <property type="term" value="P:peptidoglycan metabolic process"/>
    <property type="evidence" value="ECO:0007669"/>
    <property type="project" value="TreeGrafter"/>
</dbReference>
<reference evidence="4" key="1">
    <citation type="submission" date="2014-12" db="EMBL/GenBank/DDBJ databases">
        <title>Genome sequence of Clostridium beijerinckii strain 59B.</title>
        <authorList>
            <person name="Little G.T."/>
            <person name="Minton N.P."/>
        </authorList>
    </citation>
    <scope>NUCLEOTIDE SEQUENCE [LARGE SCALE GENOMIC DNA]</scope>
    <source>
        <strain evidence="4">59B</strain>
    </source>
</reference>
<dbReference type="AlphaFoldDB" id="A0A0B5QKV0"/>
<dbReference type="KEGG" id="cbei:LF65_01944"/>
<proteinExistence type="predicted"/>
<dbReference type="Pfam" id="PF02698">
    <property type="entry name" value="DUF218"/>
    <property type="match status" value="1"/>
</dbReference>
<dbReference type="InterPro" id="IPR014729">
    <property type="entry name" value="Rossmann-like_a/b/a_fold"/>
</dbReference>
<dbReference type="InterPro" id="IPR003848">
    <property type="entry name" value="DUF218"/>
</dbReference>
<dbReference type="GO" id="GO:0005886">
    <property type="term" value="C:plasma membrane"/>
    <property type="evidence" value="ECO:0007669"/>
    <property type="project" value="TreeGrafter"/>
</dbReference>
<dbReference type="Gene3D" id="3.40.50.620">
    <property type="entry name" value="HUPs"/>
    <property type="match status" value="1"/>
</dbReference>
<dbReference type="Proteomes" id="UP000031866">
    <property type="component" value="Chromosome"/>
</dbReference>
<dbReference type="EMBL" id="CP010086">
    <property type="protein sequence ID" value="AJG98542.1"/>
    <property type="molecule type" value="Genomic_DNA"/>
</dbReference>
<gene>
    <name evidence="3" type="ORF">LF65_01944</name>
</gene>
<accession>A0A0B5QKV0</accession>
<feature type="transmembrane region" description="Helical" evidence="1">
    <location>
        <begin position="30"/>
        <end position="47"/>
    </location>
</feature>
<name>A0A0B5QKV0_CLOBE</name>
<feature type="transmembrane region" description="Helical" evidence="1">
    <location>
        <begin position="59"/>
        <end position="83"/>
    </location>
</feature>
<dbReference type="OrthoDB" id="9782395at2"/>
<evidence type="ECO:0000259" key="2">
    <source>
        <dbReference type="Pfam" id="PF02698"/>
    </source>
</evidence>
<sequence length="251" mass="28663">MKKNLDIIFGMIIIVYIAVINIISSSKISFSIPIFILGVTLIIYHFIKRRMENNKFIYRYFKVLKVLICIGGIFFLGIEIFIINYPKYNKGNADYIIVLGAGLDTNSNPSLILQGRLDAALEYIKEDNCRFIVLSGGQGSDEKLPESHAMKKYLLNRGVDEEKVIIEDNSRNTDENLKFSKAKIEENSGKPLDKLNIKIVTSDFHALRSSILVKRNGYVNYSNYSSCTVWYLIPITYTREAFAIVKSIIFD</sequence>
<organism evidence="3 4">
    <name type="scientific">Clostridium beijerinckii</name>
    <name type="common">Clostridium MP</name>
    <dbReference type="NCBI Taxonomy" id="1520"/>
    <lineage>
        <taxon>Bacteria</taxon>
        <taxon>Bacillati</taxon>
        <taxon>Bacillota</taxon>
        <taxon>Clostridia</taxon>
        <taxon>Eubacteriales</taxon>
        <taxon>Clostridiaceae</taxon>
        <taxon>Clostridium</taxon>
    </lineage>
</organism>
<dbReference type="GO" id="GO:0043164">
    <property type="term" value="P:Gram-negative-bacterium-type cell wall biogenesis"/>
    <property type="evidence" value="ECO:0007669"/>
    <property type="project" value="TreeGrafter"/>
</dbReference>
<evidence type="ECO:0000256" key="1">
    <source>
        <dbReference type="SAM" id="Phobius"/>
    </source>
</evidence>
<keyword evidence="1" id="KW-1133">Transmembrane helix</keyword>
<feature type="transmembrane region" description="Helical" evidence="1">
    <location>
        <begin position="7"/>
        <end position="24"/>
    </location>
</feature>
<dbReference type="PANTHER" id="PTHR30336:SF4">
    <property type="entry name" value="ENVELOPE BIOGENESIS FACTOR ELYC"/>
    <property type="match status" value="1"/>
</dbReference>
<keyword evidence="1" id="KW-0812">Transmembrane</keyword>
<evidence type="ECO:0000313" key="4">
    <source>
        <dbReference type="Proteomes" id="UP000031866"/>
    </source>
</evidence>
<dbReference type="InterPro" id="IPR051599">
    <property type="entry name" value="Cell_Envelope_Assoc"/>
</dbReference>
<dbReference type="RefSeq" id="WP_041895815.1">
    <property type="nucleotide sequence ID" value="NZ_CP010086.2"/>
</dbReference>
<protein>
    <submittedName>
        <fullName evidence="3">GdmH</fullName>
    </submittedName>
</protein>
<dbReference type="CDD" id="cd06259">
    <property type="entry name" value="YdcF-like"/>
    <property type="match status" value="1"/>
</dbReference>
<feature type="domain" description="DUF218" evidence="2">
    <location>
        <begin position="94"/>
        <end position="221"/>
    </location>
</feature>
<dbReference type="STRING" id="1520.LF65_01944"/>
<dbReference type="PANTHER" id="PTHR30336">
    <property type="entry name" value="INNER MEMBRANE PROTEIN, PROBABLE PERMEASE"/>
    <property type="match status" value="1"/>
</dbReference>
<keyword evidence="1" id="KW-0472">Membrane</keyword>